<name>A0ABW1FNX1_9ACTN</name>
<dbReference type="RefSeq" id="WP_345077625.1">
    <property type="nucleotide sequence ID" value="NZ_BAAAWG010000002.1"/>
</dbReference>
<accession>A0ABW1FNX1</accession>
<keyword evidence="1" id="KW-0808">Transferase</keyword>
<dbReference type="Proteomes" id="UP001596241">
    <property type="component" value="Unassembled WGS sequence"/>
</dbReference>
<dbReference type="SUPFAM" id="SSF53335">
    <property type="entry name" value="S-adenosyl-L-methionine-dependent methyltransferases"/>
    <property type="match status" value="1"/>
</dbReference>
<dbReference type="GO" id="GO:0008168">
    <property type="term" value="F:methyltransferase activity"/>
    <property type="evidence" value="ECO:0007669"/>
    <property type="project" value="UniProtKB-KW"/>
</dbReference>
<dbReference type="GO" id="GO:0032259">
    <property type="term" value="P:methylation"/>
    <property type="evidence" value="ECO:0007669"/>
    <property type="project" value="UniProtKB-KW"/>
</dbReference>
<dbReference type="Pfam" id="PF11599">
    <property type="entry name" value="AviRa"/>
    <property type="match status" value="1"/>
</dbReference>
<keyword evidence="2" id="KW-1185">Reference proteome</keyword>
<keyword evidence="1" id="KW-0489">Methyltransferase</keyword>
<evidence type="ECO:0000313" key="1">
    <source>
        <dbReference type="EMBL" id="MFC5895086.1"/>
    </source>
</evidence>
<evidence type="ECO:0000313" key="2">
    <source>
        <dbReference type="Proteomes" id="UP001596241"/>
    </source>
</evidence>
<proteinExistence type="predicted"/>
<comment type="caution">
    <text evidence="1">The sequence shown here is derived from an EMBL/GenBank/DDBJ whole genome shotgun (WGS) entry which is preliminary data.</text>
</comment>
<organism evidence="1 2">
    <name type="scientific">Streptomyces ramulosus</name>
    <dbReference type="NCBI Taxonomy" id="47762"/>
    <lineage>
        <taxon>Bacteria</taxon>
        <taxon>Bacillati</taxon>
        <taxon>Actinomycetota</taxon>
        <taxon>Actinomycetes</taxon>
        <taxon>Kitasatosporales</taxon>
        <taxon>Streptomycetaceae</taxon>
        <taxon>Streptomyces</taxon>
    </lineage>
</organism>
<dbReference type="InterPro" id="IPR024268">
    <property type="entry name" value="AviRa"/>
</dbReference>
<dbReference type="Gene3D" id="3.40.50.150">
    <property type="entry name" value="Vaccinia Virus protein VP39"/>
    <property type="match status" value="1"/>
</dbReference>
<reference evidence="2" key="1">
    <citation type="journal article" date="2019" name="Int. J. Syst. Evol. Microbiol.">
        <title>The Global Catalogue of Microorganisms (GCM) 10K type strain sequencing project: providing services to taxonomists for standard genome sequencing and annotation.</title>
        <authorList>
            <consortium name="The Broad Institute Genomics Platform"/>
            <consortium name="The Broad Institute Genome Sequencing Center for Infectious Disease"/>
            <person name="Wu L."/>
            <person name="Ma J."/>
        </authorList>
    </citation>
    <scope>NUCLEOTIDE SEQUENCE [LARGE SCALE GENOMIC DNA]</scope>
    <source>
        <strain evidence="2">CGMCC 1.15809</strain>
    </source>
</reference>
<gene>
    <name evidence="1" type="ORF">ACFP3M_19990</name>
</gene>
<protein>
    <submittedName>
        <fullName evidence="1">rRNA methyltransferase</fullName>
    </submittedName>
</protein>
<dbReference type="InterPro" id="IPR029063">
    <property type="entry name" value="SAM-dependent_MTases_sf"/>
</dbReference>
<dbReference type="EMBL" id="JBHSPW010000009">
    <property type="protein sequence ID" value="MFC5895086.1"/>
    <property type="molecule type" value="Genomic_DNA"/>
</dbReference>
<dbReference type="Gene3D" id="1.10.287.540">
    <property type="entry name" value="Helix hairpin bin"/>
    <property type="match status" value="1"/>
</dbReference>
<sequence length="251" mass="26275">MAYRYATERVDHSDLASGFVLRSAPGFTAFPVRLASETFQRALALRGGDEPAVLWDPCCGKGYLSTVLGLVHRDRIAAVVASDIDDASLEIARANLALLTAQGLAARAAEQAEKAARFGKPGYTEAAAAAERLADRLAADGGDLPHTVSRADAFDPSALERAAAGFAPDVVVTDVPYGERVQWRGASGTGLPGLLTSLARVLPERGVIAIGVRGRKFPPVPGVPARKFRVGTRSMGLFRVADVRAAAGPDA</sequence>